<evidence type="ECO:0000259" key="1">
    <source>
        <dbReference type="Pfam" id="PF01636"/>
    </source>
</evidence>
<dbReference type="EMBL" id="CP047020">
    <property type="protein sequence ID" value="QHA10000.1"/>
    <property type="molecule type" value="Genomic_DNA"/>
</dbReference>
<gene>
    <name evidence="2" type="ORF">GQF42_35045</name>
</gene>
<organism evidence="2 3">
    <name type="scientific">Streptomyces broussonetiae</name>
    <dbReference type="NCBI Taxonomy" id="2686304"/>
    <lineage>
        <taxon>Bacteria</taxon>
        <taxon>Bacillati</taxon>
        <taxon>Actinomycetota</taxon>
        <taxon>Actinomycetes</taxon>
        <taxon>Kitasatosporales</taxon>
        <taxon>Streptomycetaceae</taxon>
        <taxon>Streptomyces</taxon>
    </lineage>
</organism>
<sequence length="404" mass="43791">MNTVAASSHRLAQPSVADVFVHEAARIHRAAAAIWPSEPVCLERHIPSVTGYVHRARVGERRLYAKTSLLGVSLVSLLRGVRGPWHEVLRAQRAYGERPDGLIQREAAQLRLLAELGGPRVCRLVGLSSGVIFTEPVPGPTLGELLVEQPGDTVVLLDRIFAELRPLHRAGAARRLATSGVIEERSIASTFLRKFNGLSGTLYADRLGSERCESEQRQEVVRLVHRAVSRLGRLRMRLPSAGGTSLAYGDLKPDHVVFPGGADGRPVFLDPGLLRASRTVDIAKLVSRTVLALAAWRPGAPVAGRVLQGLDAFVESQVPMLSGRERHLWLRNLLVLWLMDTVNILTTYLSAPVALPLPPVGAALVDRAVPVFSMVESASADLETESALRDTWNRALDGAQAVAS</sequence>
<dbReference type="InterPro" id="IPR002575">
    <property type="entry name" value="Aminoglycoside_PTrfase"/>
</dbReference>
<evidence type="ECO:0000313" key="2">
    <source>
        <dbReference type="EMBL" id="QHA10000.1"/>
    </source>
</evidence>
<reference evidence="2 3" key="1">
    <citation type="submission" date="2019-12" db="EMBL/GenBank/DDBJ databases">
        <title>Streptomyces sp. strain T44 isolated from rhizosphere soil of Broussonetia papyrifera.</title>
        <authorList>
            <person name="Mo P."/>
        </authorList>
    </citation>
    <scope>NUCLEOTIDE SEQUENCE [LARGE SCALE GENOMIC DNA]</scope>
    <source>
        <strain evidence="2 3">T44</strain>
    </source>
</reference>
<keyword evidence="3" id="KW-1185">Reference proteome</keyword>
<dbReference type="GO" id="GO:0016740">
    <property type="term" value="F:transferase activity"/>
    <property type="evidence" value="ECO:0007669"/>
    <property type="project" value="UniProtKB-KW"/>
</dbReference>
<dbReference type="AlphaFoldDB" id="A0A6I6NI87"/>
<dbReference type="SUPFAM" id="SSF56112">
    <property type="entry name" value="Protein kinase-like (PK-like)"/>
    <property type="match status" value="1"/>
</dbReference>
<name>A0A6I6NI87_9ACTN</name>
<proteinExistence type="predicted"/>
<accession>A0A6I6NI87</accession>
<dbReference type="Pfam" id="PF01636">
    <property type="entry name" value="APH"/>
    <property type="match status" value="1"/>
</dbReference>
<feature type="domain" description="Aminoglycoside phosphotransferase" evidence="1">
    <location>
        <begin position="95"/>
        <end position="287"/>
    </location>
</feature>
<keyword evidence="2" id="KW-0808">Transferase</keyword>
<evidence type="ECO:0000313" key="3">
    <source>
        <dbReference type="Proteomes" id="UP000436138"/>
    </source>
</evidence>
<dbReference type="RefSeq" id="WP_158930934.1">
    <property type="nucleotide sequence ID" value="NZ_CP047020.1"/>
</dbReference>
<dbReference type="KEGG" id="sbro:GQF42_35045"/>
<protein>
    <submittedName>
        <fullName evidence="2">Phosphotransferase</fullName>
    </submittedName>
</protein>
<dbReference type="Proteomes" id="UP000436138">
    <property type="component" value="Chromosome"/>
</dbReference>
<dbReference type="InterPro" id="IPR011009">
    <property type="entry name" value="Kinase-like_dom_sf"/>
</dbReference>